<evidence type="ECO:0000313" key="3">
    <source>
        <dbReference type="EMBL" id="SJZ91116.1"/>
    </source>
</evidence>
<protein>
    <submittedName>
        <fullName evidence="2">HNH endonuclease</fullName>
    </submittedName>
</protein>
<dbReference type="Pfam" id="PF13391">
    <property type="entry name" value="HNH_2"/>
    <property type="match status" value="1"/>
</dbReference>
<reference evidence="2" key="1">
    <citation type="submission" date="2016-11" db="EMBL/GenBank/DDBJ databases">
        <authorList>
            <person name="Jaros S."/>
            <person name="Januszkiewicz K."/>
            <person name="Wedrychowicz H."/>
        </authorList>
    </citation>
    <scope>NUCLEOTIDE SEQUENCE [LARGE SCALE GENOMIC DNA]</scope>
    <source>
        <strain evidence="2">UWOS</strain>
    </source>
</reference>
<reference evidence="4" key="2">
    <citation type="submission" date="2016-11" db="EMBL/GenBank/DDBJ databases">
        <authorList>
            <person name="Varghese N."/>
            <person name="Submissions S."/>
        </authorList>
    </citation>
    <scope>NUCLEOTIDE SEQUENCE [LARGE SCALE GENOMIC DNA]</scope>
    <source>
        <strain evidence="4">UWOS</strain>
    </source>
</reference>
<keyword evidence="2" id="KW-0540">Nuclease</keyword>
<dbReference type="AlphaFoldDB" id="A0A1M6X164"/>
<keyword evidence="4" id="KW-1185">Reference proteome</keyword>
<feature type="domain" description="HNH nuclease" evidence="1">
    <location>
        <begin position="149"/>
        <end position="201"/>
    </location>
</feature>
<reference evidence="3 5" key="3">
    <citation type="submission" date="2017-02" db="EMBL/GenBank/DDBJ databases">
        <authorList>
            <person name="Peterson S.W."/>
        </authorList>
    </citation>
    <scope>NUCLEOTIDE SEQUENCE [LARGE SCALE GENOMIC DNA]</scope>
    <source>
        <strain evidence="3 5">ATCC 43854</strain>
    </source>
</reference>
<dbReference type="RefSeq" id="WP_073305468.1">
    <property type="nucleotide sequence ID" value="NZ_FRAW01000028.1"/>
</dbReference>
<evidence type="ECO:0000313" key="5">
    <source>
        <dbReference type="Proteomes" id="UP000190449"/>
    </source>
</evidence>
<dbReference type="Proteomes" id="UP000190449">
    <property type="component" value="Unassembled WGS sequence"/>
</dbReference>
<dbReference type="GO" id="GO:0004519">
    <property type="term" value="F:endonuclease activity"/>
    <property type="evidence" value="ECO:0007669"/>
    <property type="project" value="UniProtKB-KW"/>
</dbReference>
<accession>A0A1M6X164</accession>
<organism evidence="2 4">
    <name type="scientific">Fibrobacter intestinalis</name>
    <dbReference type="NCBI Taxonomy" id="28122"/>
    <lineage>
        <taxon>Bacteria</taxon>
        <taxon>Pseudomonadati</taxon>
        <taxon>Fibrobacterota</taxon>
        <taxon>Fibrobacteria</taxon>
        <taxon>Fibrobacterales</taxon>
        <taxon>Fibrobacteraceae</taxon>
        <taxon>Fibrobacter</taxon>
    </lineage>
</organism>
<keyword evidence="2" id="KW-0255">Endonuclease</keyword>
<name>A0A1M6X164_9BACT</name>
<evidence type="ECO:0000313" key="2">
    <source>
        <dbReference type="EMBL" id="SHK99654.1"/>
    </source>
</evidence>
<gene>
    <name evidence="3" type="ORF">SAMN02745108_01939</name>
    <name evidence="2" type="ORF">SAMN05720469_12820</name>
</gene>
<evidence type="ECO:0000313" key="4">
    <source>
        <dbReference type="Proteomes" id="UP000184275"/>
    </source>
</evidence>
<keyword evidence="2" id="KW-0378">Hydrolase</keyword>
<proteinExistence type="predicted"/>
<accession>A0A1T4PIU8</accession>
<dbReference type="InterPro" id="IPR003615">
    <property type="entry name" value="HNH_nuc"/>
</dbReference>
<dbReference type="EMBL" id="FRAW01000028">
    <property type="protein sequence ID" value="SHK99654.1"/>
    <property type="molecule type" value="Genomic_DNA"/>
</dbReference>
<sequence>MATSSEDDIFVELWYEDWTKEKKGKVFSICLEYSNEKLFKEHFPEWEHYKECHKDFFEIESRPDFNDLFFQKDADNHYFAGVYIDPDDELGSLQRFFENEKINKIIKNKKITFSDPGEELATQRIQQVLARVGQGKYRDDMLNLWDKACSVTGCTIKESLVASHAKPWRDCKPAEKINARNGLLLAAHLDALFDKFLITFDEDWKIKIAPHLESECKRIGITPEMMVKYEKLKKQDQAEVQNFLKEHRRRFNEKQKS</sequence>
<dbReference type="Proteomes" id="UP000184275">
    <property type="component" value="Unassembled WGS sequence"/>
</dbReference>
<dbReference type="EMBL" id="FUWU01000035">
    <property type="protein sequence ID" value="SJZ91116.1"/>
    <property type="molecule type" value="Genomic_DNA"/>
</dbReference>
<evidence type="ECO:0000259" key="1">
    <source>
        <dbReference type="Pfam" id="PF13391"/>
    </source>
</evidence>